<feature type="domain" description="ABC transporter" evidence="8">
    <location>
        <begin position="361"/>
        <end position="601"/>
    </location>
</feature>
<dbReference type="eggNOG" id="COG1132">
    <property type="taxonomic scope" value="Bacteria"/>
</dbReference>
<sequence length="618" mass="68607">MFKKFEGFTKPFPEQEPSQPPSGIFAFCRHYTRGFEVPLIIMSIMSTIVAIVEVSLFGAMGNLVDWLSTSNPETFWQQNQSELLFYGTLLLVVMPILVIGYSLLIHQTLLGNYPMSIRWLAHRYLLKQSLNFYQDDFAGRVATKVMQTSLAVRETVMKSMDVFVYVSVYFTSMVVLLAQADWRLMIPMVIWLCCYIAIQIYFVPKLKSVASEQADARSTMTGRIVDSYTNIATVKLFSHSKRETEYAEKGMNGFLDTVYRQMRLVTGFDVAVEITNYILVFSIGALSIFLWMDGSISIGAIAIAIALALRINGMSMWIMWEVGALFENMGTVVDGMKTLAKPIDIQDKPNAKPIVVDQGGIEFDDVSFHYGDKSKGVISNLNLNIKPGEKVGLVGRSGAGKSTLVNLLLRFHDVESGNIKIDGQVISDVTQDSLRSKIGMVTQDTSLLHRSIRDNILYGNPDASEEDLLRATKQAHAHEFIETLNDPFGNVGYDAQVGERGVKLSGGQRQRIAISRVLLKDAPLLILDEATSALDSEVEAAIQESLNELMQGKTVIAIAHRLSTIAAMDRLIVLDKGEVVEQGTHHELVQSGGIYAQLWAHQTGGFIGEDQTEQKQSA</sequence>
<dbReference type="Gene3D" id="3.40.50.300">
    <property type="entry name" value="P-loop containing nucleotide triphosphate hydrolases"/>
    <property type="match status" value="1"/>
</dbReference>
<dbReference type="FunFam" id="3.40.50.300:FF:000218">
    <property type="entry name" value="Multidrug ABC transporter ATP-binding protein"/>
    <property type="match status" value="1"/>
</dbReference>
<keyword evidence="2 7" id="KW-0812">Transmembrane</keyword>
<feature type="transmembrane region" description="Helical" evidence="7">
    <location>
        <begin position="83"/>
        <end position="105"/>
    </location>
</feature>
<feature type="domain" description="ABC transmembrane type-1" evidence="9">
    <location>
        <begin position="40"/>
        <end position="327"/>
    </location>
</feature>
<dbReference type="GO" id="GO:0005524">
    <property type="term" value="F:ATP binding"/>
    <property type="evidence" value="ECO:0007669"/>
    <property type="project" value="UniProtKB-KW"/>
</dbReference>
<dbReference type="Pfam" id="PF00664">
    <property type="entry name" value="ABC_membrane"/>
    <property type="match status" value="1"/>
</dbReference>
<dbReference type="InterPro" id="IPR003593">
    <property type="entry name" value="AAA+_ATPase"/>
</dbReference>
<evidence type="ECO:0000256" key="5">
    <source>
        <dbReference type="ARBA" id="ARBA00022989"/>
    </source>
</evidence>
<feature type="transmembrane region" description="Helical" evidence="7">
    <location>
        <begin position="298"/>
        <end position="320"/>
    </location>
</feature>
<reference evidence="11" key="2">
    <citation type="submission" date="2011-08" db="EMBL/GenBank/DDBJ databases">
        <authorList>
            <person name="Hoffman M."/>
            <person name="Strain E.A."/>
            <person name="Brown E."/>
            <person name="Allard M.W."/>
        </authorList>
    </citation>
    <scope>NUCLEOTIDE SEQUENCE</scope>
    <source>
        <strain evidence="11">CIP 102891</strain>
    </source>
</reference>
<evidence type="ECO:0000256" key="2">
    <source>
        <dbReference type="ARBA" id="ARBA00022692"/>
    </source>
</evidence>
<dbReference type="PROSITE" id="PS50893">
    <property type="entry name" value="ABC_TRANSPORTER_2"/>
    <property type="match status" value="1"/>
</dbReference>
<proteinExistence type="predicted"/>
<protein>
    <submittedName>
        <fullName evidence="10">ABC transporter ATP-binding protein</fullName>
    </submittedName>
</protein>
<dbReference type="Gene3D" id="1.20.1560.10">
    <property type="entry name" value="ABC transporter type 1, transmembrane domain"/>
    <property type="match status" value="1"/>
</dbReference>
<dbReference type="InterPro" id="IPR027417">
    <property type="entry name" value="P-loop_NTPase"/>
</dbReference>
<organism evidence="11 12">
    <name type="scientific">Vibrio orientalis CIP 102891 = ATCC 33934</name>
    <dbReference type="NCBI Taxonomy" id="675816"/>
    <lineage>
        <taxon>Bacteria</taxon>
        <taxon>Pseudomonadati</taxon>
        <taxon>Pseudomonadota</taxon>
        <taxon>Gammaproteobacteria</taxon>
        <taxon>Vibrionales</taxon>
        <taxon>Vibrionaceae</taxon>
        <taxon>Vibrio</taxon>
        <taxon>Vibrio oreintalis group</taxon>
    </lineage>
</organism>
<dbReference type="Proteomes" id="UP000003515">
    <property type="component" value="Unassembled WGS sequence"/>
</dbReference>
<feature type="transmembrane region" description="Helical" evidence="7">
    <location>
        <begin position="184"/>
        <end position="203"/>
    </location>
</feature>
<dbReference type="STRING" id="675816.VIA_001846"/>
<evidence type="ECO:0000313" key="11">
    <source>
        <dbReference type="EMBL" id="EGU51384.1"/>
    </source>
</evidence>
<dbReference type="Pfam" id="PF00005">
    <property type="entry name" value="ABC_tran"/>
    <property type="match status" value="1"/>
</dbReference>
<name>C9QEX6_VIBOR</name>
<keyword evidence="4 10" id="KW-0067">ATP-binding</keyword>
<dbReference type="Proteomes" id="UP000002817">
    <property type="component" value="Unassembled WGS sequence"/>
</dbReference>
<evidence type="ECO:0000313" key="12">
    <source>
        <dbReference type="Proteomes" id="UP000002817"/>
    </source>
</evidence>
<comment type="caution">
    <text evidence="11">The sequence shown here is derived from an EMBL/GenBank/DDBJ whole genome shotgun (WGS) entry which is preliminary data.</text>
</comment>
<dbReference type="FunFam" id="1.20.1560.10:FF:000070">
    <property type="entry name" value="Multidrug ABC transporter ATP-binding protein"/>
    <property type="match status" value="1"/>
</dbReference>
<dbReference type="GO" id="GO:0005886">
    <property type="term" value="C:plasma membrane"/>
    <property type="evidence" value="ECO:0007669"/>
    <property type="project" value="UniProtKB-SubCell"/>
</dbReference>
<evidence type="ECO:0000256" key="6">
    <source>
        <dbReference type="ARBA" id="ARBA00023136"/>
    </source>
</evidence>
<reference evidence="10 13" key="1">
    <citation type="submission" date="2009-10" db="EMBL/GenBank/DDBJ databases">
        <authorList>
            <consortium name="Los Alamos National Laboratory (LANL)"/>
            <consortium name="National Microbial Pathogen Data Resource (NMPDR)"/>
            <person name="Munk A.C."/>
            <person name="Chertkov O."/>
            <person name="Tapia R."/>
            <person name="Green L."/>
            <person name="Rogers Y."/>
            <person name="Detter J.C."/>
            <person name="Bruce D."/>
            <person name="Brettin T.S."/>
            <person name="Colwell R.R."/>
            <person name="Huq A."/>
            <person name="Grim C.J."/>
            <person name="Hasan N.A."/>
            <person name="Bartels D."/>
            <person name="Vonstein V."/>
        </authorList>
    </citation>
    <scope>NUCLEOTIDE SEQUENCE [LARGE SCALE GENOMIC DNA]</scope>
    <source>
        <strain evidence="10 13">CIP 102891</strain>
    </source>
</reference>
<dbReference type="SUPFAM" id="SSF90123">
    <property type="entry name" value="ABC transporter transmembrane region"/>
    <property type="match status" value="1"/>
</dbReference>
<reference evidence="11 12" key="3">
    <citation type="journal article" date="2012" name="Int. J. Syst. Evol. Microbiol.">
        <title>Vibrio caribbeanicus sp. nov., isolated from the marine sponge Scleritoderma cyanea.</title>
        <authorList>
            <person name="Hoffmann M."/>
            <person name="Monday S.R."/>
            <person name="Allard M.W."/>
            <person name="Strain E.A."/>
            <person name="Whittaker P."/>
            <person name="Naum M."/>
            <person name="McCarthy P.J."/>
            <person name="Lopez J.V."/>
            <person name="Fischer M."/>
            <person name="Brown E.W."/>
        </authorList>
    </citation>
    <scope>NUCLEOTIDE SEQUENCE [LARGE SCALE GENOMIC DNA]</scope>
    <source>
        <strain evidence="11">CIP 102891</strain>
        <strain evidence="12">CIP 102891 / ATCC 33934</strain>
    </source>
</reference>
<evidence type="ECO:0000256" key="1">
    <source>
        <dbReference type="ARBA" id="ARBA00004651"/>
    </source>
</evidence>
<dbReference type="GO" id="GO:0016887">
    <property type="term" value="F:ATP hydrolysis activity"/>
    <property type="evidence" value="ECO:0007669"/>
    <property type="project" value="InterPro"/>
</dbReference>
<feature type="transmembrane region" description="Helical" evidence="7">
    <location>
        <begin position="162"/>
        <end position="178"/>
    </location>
</feature>
<dbReference type="SUPFAM" id="SSF52540">
    <property type="entry name" value="P-loop containing nucleoside triphosphate hydrolases"/>
    <property type="match status" value="1"/>
</dbReference>
<dbReference type="InterPro" id="IPR011527">
    <property type="entry name" value="ABC1_TM_dom"/>
</dbReference>
<dbReference type="SMART" id="SM00382">
    <property type="entry name" value="AAA"/>
    <property type="match status" value="1"/>
</dbReference>
<accession>C9QEX6</accession>
<evidence type="ECO:0000256" key="4">
    <source>
        <dbReference type="ARBA" id="ARBA00022840"/>
    </source>
</evidence>
<evidence type="ECO:0000259" key="8">
    <source>
        <dbReference type="PROSITE" id="PS50893"/>
    </source>
</evidence>
<keyword evidence="5 7" id="KW-1133">Transmembrane helix</keyword>
<dbReference type="RefSeq" id="WP_004412708.1">
    <property type="nucleotide sequence ID" value="NZ_ACZV01000004.1"/>
</dbReference>
<evidence type="ECO:0000256" key="7">
    <source>
        <dbReference type="SAM" id="Phobius"/>
    </source>
</evidence>
<evidence type="ECO:0000313" key="10">
    <source>
        <dbReference type="EMBL" id="EEX94686.1"/>
    </source>
</evidence>
<comment type="subcellular location">
    <subcellularLocation>
        <location evidence="1">Cell membrane</location>
        <topology evidence="1">Multi-pass membrane protein</topology>
    </subcellularLocation>
</comment>
<dbReference type="InterPro" id="IPR036640">
    <property type="entry name" value="ABC1_TM_sf"/>
</dbReference>
<dbReference type="InterPro" id="IPR039421">
    <property type="entry name" value="Type_1_exporter"/>
</dbReference>
<dbReference type="PROSITE" id="PS50929">
    <property type="entry name" value="ABC_TM1F"/>
    <property type="match status" value="1"/>
</dbReference>
<dbReference type="PROSITE" id="PS00211">
    <property type="entry name" value="ABC_TRANSPORTER_1"/>
    <property type="match status" value="1"/>
</dbReference>
<dbReference type="EMBL" id="ACZV01000004">
    <property type="protein sequence ID" value="EEX94686.1"/>
    <property type="molecule type" value="Genomic_DNA"/>
</dbReference>
<dbReference type="AlphaFoldDB" id="C9QEX6"/>
<evidence type="ECO:0000256" key="3">
    <source>
        <dbReference type="ARBA" id="ARBA00022741"/>
    </source>
</evidence>
<gene>
    <name evidence="10" type="ORF">VIA_001846</name>
    <name evidence="11" type="ORF">VIOR3934_20966</name>
</gene>
<dbReference type="OrthoDB" id="9806127at2"/>
<dbReference type="InterPro" id="IPR003439">
    <property type="entry name" value="ABC_transporter-like_ATP-bd"/>
</dbReference>
<evidence type="ECO:0000259" key="9">
    <source>
        <dbReference type="PROSITE" id="PS50929"/>
    </source>
</evidence>
<dbReference type="PATRIC" id="fig|675816.5.peg.1556"/>
<evidence type="ECO:0000313" key="13">
    <source>
        <dbReference type="Proteomes" id="UP000003515"/>
    </source>
</evidence>
<dbReference type="PANTHER" id="PTHR43394">
    <property type="entry name" value="ATP-DEPENDENT PERMEASE MDL1, MITOCHONDRIAL"/>
    <property type="match status" value="1"/>
</dbReference>
<feature type="transmembrane region" description="Helical" evidence="7">
    <location>
        <begin position="39"/>
        <end position="63"/>
    </location>
</feature>
<dbReference type="EMBL" id="AFWH01000018">
    <property type="protein sequence ID" value="EGU51384.1"/>
    <property type="molecule type" value="Genomic_DNA"/>
</dbReference>
<keyword evidence="6 7" id="KW-0472">Membrane</keyword>
<dbReference type="GO" id="GO:0015421">
    <property type="term" value="F:ABC-type oligopeptide transporter activity"/>
    <property type="evidence" value="ECO:0007669"/>
    <property type="project" value="TreeGrafter"/>
</dbReference>
<feature type="transmembrane region" description="Helical" evidence="7">
    <location>
        <begin position="270"/>
        <end position="292"/>
    </location>
</feature>
<dbReference type="PANTHER" id="PTHR43394:SF1">
    <property type="entry name" value="ATP-BINDING CASSETTE SUB-FAMILY B MEMBER 10, MITOCHONDRIAL"/>
    <property type="match status" value="1"/>
</dbReference>
<keyword evidence="3" id="KW-0547">Nucleotide-binding</keyword>
<dbReference type="InterPro" id="IPR017871">
    <property type="entry name" value="ABC_transporter-like_CS"/>
</dbReference>
<keyword evidence="13" id="KW-1185">Reference proteome</keyword>